<comment type="similarity">
    <text evidence="2">Belongs to the autoinducer-2 exporter (AI-2E) (TC 2.A.86) family.</text>
</comment>
<accession>A0A5N1J7E0</accession>
<feature type="coiled-coil region" evidence="8">
    <location>
        <begin position="83"/>
        <end position="110"/>
    </location>
</feature>
<dbReference type="Proteomes" id="UP000326570">
    <property type="component" value="Unassembled WGS sequence"/>
</dbReference>
<evidence type="ECO:0000256" key="3">
    <source>
        <dbReference type="ARBA" id="ARBA00022448"/>
    </source>
</evidence>
<feature type="transmembrane region" description="Helical" evidence="9">
    <location>
        <begin position="31"/>
        <end position="50"/>
    </location>
</feature>
<dbReference type="RefSeq" id="WP_150902025.1">
    <property type="nucleotide sequence ID" value="NZ_VTWT01000001.1"/>
</dbReference>
<feature type="transmembrane region" description="Helical" evidence="9">
    <location>
        <begin position="297"/>
        <end position="317"/>
    </location>
</feature>
<evidence type="ECO:0000256" key="4">
    <source>
        <dbReference type="ARBA" id="ARBA00022475"/>
    </source>
</evidence>
<comment type="subcellular location">
    <subcellularLocation>
        <location evidence="1">Cell membrane</location>
        <topology evidence="1">Multi-pass membrane protein</topology>
    </subcellularLocation>
</comment>
<evidence type="ECO:0000256" key="8">
    <source>
        <dbReference type="SAM" id="Coils"/>
    </source>
</evidence>
<evidence type="ECO:0000313" key="11">
    <source>
        <dbReference type="Proteomes" id="UP000326570"/>
    </source>
</evidence>
<keyword evidence="8" id="KW-0175">Coiled coil</keyword>
<keyword evidence="5 9" id="KW-0812">Transmembrane</keyword>
<dbReference type="PANTHER" id="PTHR21716">
    <property type="entry name" value="TRANSMEMBRANE PROTEIN"/>
    <property type="match status" value="1"/>
</dbReference>
<dbReference type="InterPro" id="IPR002549">
    <property type="entry name" value="AI-2E-like"/>
</dbReference>
<dbReference type="EMBL" id="VTWT01000001">
    <property type="protein sequence ID" value="KAA9345882.1"/>
    <property type="molecule type" value="Genomic_DNA"/>
</dbReference>
<evidence type="ECO:0000256" key="1">
    <source>
        <dbReference type="ARBA" id="ARBA00004651"/>
    </source>
</evidence>
<feature type="transmembrane region" description="Helical" evidence="9">
    <location>
        <begin position="7"/>
        <end position="25"/>
    </location>
</feature>
<dbReference type="Pfam" id="PF01594">
    <property type="entry name" value="AI-2E_transport"/>
    <property type="match status" value="1"/>
</dbReference>
<reference evidence="10 11" key="1">
    <citation type="submission" date="2019-09" db="EMBL/GenBank/DDBJ databases">
        <title>Genome sequence of Adhaeribacter sp. M2.</title>
        <authorList>
            <person name="Srinivasan S."/>
        </authorList>
    </citation>
    <scope>NUCLEOTIDE SEQUENCE [LARGE SCALE GENOMIC DNA]</scope>
    <source>
        <strain evidence="10 11">M2</strain>
    </source>
</reference>
<sequence>MKSISLYRLNAILLLGILFVAALYYGRTFFIPLGFAIVISMLLLPVSLKLEQWGINRFWSTMLCLLIILLFMAGFVFLIAAQAASFSEDMPQIQQRLQELMDQVQRWIEQQSGVAPHRQLAFVKKQIAAFSQSANRFFTSVVQGTLGIITAFVLVLLYVFFLLWKREKYKTFILQIVKPENQKETKQTLEQITKVSGQYLVGRLLSMLFVAVFYSIALSILGLKNAVLVSFIAVLPNLIPYVGAFIGAFFPLIMALVSGSTGMFVPVVVILITAQVIDNNLIEPLVMGAQLRLSPIMTIFAIVIGELIWGIPGMILFEPLFAVIRIVCSHIPALNPFSYVMEDELETPAWVKRFKERFGIKKTGG</sequence>
<keyword evidence="3" id="KW-0813">Transport</keyword>
<evidence type="ECO:0000256" key="2">
    <source>
        <dbReference type="ARBA" id="ARBA00009773"/>
    </source>
</evidence>
<feature type="transmembrane region" description="Helical" evidence="9">
    <location>
        <begin position="62"/>
        <end position="81"/>
    </location>
</feature>
<dbReference type="GO" id="GO:0005886">
    <property type="term" value="C:plasma membrane"/>
    <property type="evidence" value="ECO:0007669"/>
    <property type="project" value="UniProtKB-SubCell"/>
</dbReference>
<feature type="transmembrane region" description="Helical" evidence="9">
    <location>
        <begin position="141"/>
        <end position="164"/>
    </location>
</feature>
<comment type="caution">
    <text evidence="10">The sequence shown here is derived from an EMBL/GenBank/DDBJ whole genome shotgun (WGS) entry which is preliminary data.</text>
</comment>
<feature type="transmembrane region" description="Helical" evidence="9">
    <location>
        <begin position="227"/>
        <end position="246"/>
    </location>
</feature>
<feature type="transmembrane region" description="Helical" evidence="9">
    <location>
        <begin position="253"/>
        <end position="277"/>
    </location>
</feature>
<evidence type="ECO:0000256" key="9">
    <source>
        <dbReference type="SAM" id="Phobius"/>
    </source>
</evidence>
<proteinExistence type="inferred from homology"/>
<keyword evidence="7 9" id="KW-0472">Membrane</keyword>
<protein>
    <submittedName>
        <fullName evidence="10">AI-2E family transporter</fullName>
    </submittedName>
</protein>
<feature type="transmembrane region" description="Helical" evidence="9">
    <location>
        <begin position="200"/>
        <end position="221"/>
    </location>
</feature>
<gene>
    <name evidence="10" type="ORF">F0P94_02020</name>
</gene>
<dbReference type="AlphaFoldDB" id="A0A5N1J7E0"/>
<dbReference type="PANTHER" id="PTHR21716:SF53">
    <property type="entry name" value="PERMEASE PERM-RELATED"/>
    <property type="match status" value="1"/>
</dbReference>
<keyword evidence="4" id="KW-1003">Cell membrane</keyword>
<keyword evidence="11" id="KW-1185">Reference proteome</keyword>
<evidence type="ECO:0000256" key="6">
    <source>
        <dbReference type="ARBA" id="ARBA00022989"/>
    </source>
</evidence>
<evidence type="ECO:0000256" key="5">
    <source>
        <dbReference type="ARBA" id="ARBA00022692"/>
    </source>
</evidence>
<evidence type="ECO:0000256" key="7">
    <source>
        <dbReference type="ARBA" id="ARBA00023136"/>
    </source>
</evidence>
<name>A0A5N1J7E0_9BACT</name>
<keyword evidence="6 9" id="KW-1133">Transmembrane helix</keyword>
<organism evidence="10 11">
    <name type="scientific">Adhaeribacter soli</name>
    <dbReference type="NCBI Taxonomy" id="2607655"/>
    <lineage>
        <taxon>Bacteria</taxon>
        <taxon>Pseudomonadati</taxon>
        <taxon>Bacteroidota</taxon>
        <taxon>Cytophagia</taxon>
        <taxon>Cytophagales</taxon>
        <taxon>Hymenobacteraceae</taxon>
        <taxon>Adhaeribacter</taxon>
    </lineage>
</organism>
<evidence type="ECO:0000313" key="10">
    <source>
        <dbReference type="EMBL" id="KAA9345882.1"/>
    </source>
</evidence>